<evidence type="ECO:0000256" key="1">
    <source>
        <dbReference type="SAM" id="MobiDB-lite"/>
    </source>
</evidence>
<gene>
    <name evidence="2" type="ORF">FEM48_Zijuj03G0186000</name>
</gene>
<feature type="region of interest" description="Disordered" evidence="1">
    <location>
        <begin position="89"/>
        <end position="111"/>
    </location>
</feature>
<dbReference type="EMBL" id="JAEACU010000003">
    <property type="protein sequence ID" value="KAH7538309.1"/>
    <property type="molecule type" value="Genomic_DNA"/>
</dbReference>
<sequence>MGNCVALCKPTTCSCIPDASITKEGKVLKIVKTDGKILTFRDPVLVKDILVKLTGSGIGLSKEATENLPPDYRLNLGKVYYLLPNSPDSEARSFSNPAGNSSSISSMAGKDNKEGGIRRIKIIIPKQQLQELLAKQISVEEILSGLNHKKSSNPAVLDNTSPSSWKPKLESIPEGSELVNVCS</sequence>
<reference evidence="2" key="1">
    <citation type="journal article" date="2021" name="Front. Plant Sci.">
        <title>Chromosome-Scale Genome Assembly for Chinese Sour Jujube and Insights Into Its Genome Evolution and Domestication Signature.</title>
        <authorList>
            <person name="Shen L.-Y."/>
            <person name="Luo H."/>
            <person name="Wang X.-L."/>
            <person name="Wang X.-M."/>
            <person name="Qiu X.-J."/>
            <person name="Liu H."/>
            <person name="Zhou S.-S."/>
            <person name="Jia K.-H."/>
            <person name="Nie S."/>
            <person name="Bao Y.-T."/>
            <person name="Zhang R.-G."/>
            <person name="Yun Q.-Z."/>
            <person name="Chai Y.-H."/>
            <person name="Lu J.-Y."/>
            <person name="Li Y."/>
            <person name="Zhao S.-W."/>
            <person name="Mao J.-F."/>
            <person name="Jia S.-G."/>
            <person name="Mao Y.-M."/>
        </authorList>
    </citation>
    <scope>NUCLEOTIDE SEQUENCE</scope>
    <source>
        <strain evidence="2">AT0</strain>
        <tissue evidence="2">Leaf</tissue>
    </source>
</reference>
<comment type="caution">
    <text evidence="2">The sequence shown here is derived from an EMBL/GenBank/DDBJ whole genome shotgun (WGS) entry which is preliminary data.</text>
</comment>
<feature type="compositionally biased region" description="Polar residues" evidence="1">
    <location>
        <begin position="152"/>
        <end position="164"/>
    </location>
</feature>
<accession>A0A978VRY4</accession>
<dbReference type="AlphaFoldDB" id="A0A978VRY4"/>
<organism evidence="2 3">
    <name type="scientific">Ziziphus jujuba var. spinosa</name>
    <dbReference type="NCBI Taxonomy" id="714518"/>
    <lineage>
        <taxon>Eukaryota</taxon>
        <taxon>Viridiplantae</taxon>
        <taxon>Streptophyta</taxon>
        <taxon>Embryophyta</taxon>
        <taxon>Tracheophyta</taxon>
        <taxon>Spermatophyta</taxon>
        <taxon>Magnoliopsida</taxon>
        <taxon>eudicotyledons</taxon>
        <taxon>Gunneridae</taxon>
        <taxon>Pentapetalae</taxon>
        <taxon>rosids</taxon>
        <taxon>fabids</taxon>
        <taxon>Rosales</taxon>
        <taxon>Rhamnaceae</taxon>
        <taxon>Paliureae</taxon>
        <taxon>Ziziphus</taxon>
    </lineage>
</organism>
<dbReference type="InterPro" id="IPR025322">
    <property type="entry name" value="PADRE_dom"/>
</dbReference>
<feature type="region of interest" description="Disordered" evidence="1">
    <location>
        <begin position="150"/>
        <end position="169"/>
    </location>
</feature>
<dbReference type="Proteomes" id="UP000813462">
    <property type="component" value="Unassembled WGS sequence"/>
</dbReference>
<evidence type="ECO:0000313" key="3">
    <source>
        <dbReference type="Proteomes" id="UP000813462"/>
    </source>
</evidence>
<dbReference type="Pfam" id="PF14009">
    <property type="entry name" value="PADRE"/>
    <property type="match status" value="1"/>
</dbReference>
<dbReference type="OrthoDB" id="1908589at2759"/>
<dbReference type="PANTHER" id="PTHR33148">
    <property type="entry name" value="PLASTID MOVEMENT IMPAIRED PROTEIN-RELATED"/>
    <property type="match status" value="1"/>
</dbReference>
<dbReference type="PANTHER" id="PTHR33148:SF2">
    <property type="entry name" value="DUF4228 DOMAIN-CONTAINING PROTEIN"/>
    <property type="match status" value="1"/>
</dbReference>
<name>A0A978VRY4_ZIZJJ</name>
<proteinExistence type="predicted"/>
<evidence type="ECO:0000313" key="2">
    <source>
        <dbReference type="EMBL" id="KAH7538309.1"/>
    </source>
</evidence>
<protein>
    <submittedName>
        <fullName evidence="2">Uncharacterized protein</fullName>
    </submittedName>
</protein>
<feature type="compositionally biased region" description="Low complexity" evidence="1">
    <location>
        <begin position="93"/>
        <end position="106"/>
    </location>
</feature>